<reference evidence="4 5" key="1">
    <citation type="journal article" date="2017" name="Int. J. Syst. Evol. Microbiol.">
        <title>Pseudokineococcus basanitobsidens sp. nov., isolated from volcanic rock.</title>
        <authorList>
            <person name="Lee D.W."/>
            <person name="Park M.Y."/>
            <person name="Kim J.J."/>
            <person name="Kim B.S."/>
        </authorList>
    </citation>
    <scope>NUCLEOTIDE SEQUENCE [LARGE SCALE GENOMIC DNA]</scope>
    <source>
        <strain evidence="4 5">DSM 103726</strain>
    </source>
</reference>
<keyword evidence="2" id="KW-0175">Coiled coil</keyword>
<keyword evidence="5" id="KW-1185">Reference proteome</keyword>
<feature type="compositionally biased region" description="Low complexity" evidence="3">
    <location>
        <begin position="7"/>
        <end position="22"/>
    </location>
</feature>
<name>A0ABU8RIY7_9ACTN</name>
<protein>
    <submittedName>
        <fullName evidence="4">DUF881 domain-containing protein</fullName>
    </submittedName>
</protein>
<comment type="caution">
    <text evidence="4">The sequence shown here is derived from an EMBL/GenBank/DDBJ whole genome shotgun (WGS) entry which is preliminary data.</text>
</comment>
<feature type="coiled-coil region" evidence="2">
    <location>
        <begin position="88"/>
        <end position="122"/>
    </location>
</feature>
<dbReference type="Pfam" id="PF05949">
    <property type="entry name" value="DUF881"/>
    <property type="match status" value="1"/>
</dbReference>
<evidence type="ECO:0000313" key="5">
    <source>
        <dbReference type="Proteomes" id="UP001387100"/>
    </source>
</evidence>
<comment type="similarity">
    <text evidence="1">Belongs to the UPF0749 family.</text>
</comment>
<dbReference type="RefSeq" id="WP_339574423.1">
    <property type="nucleotide sequence ID" value="NZ_JBBIAA010000005.1"/>
</dbReference>
<feature type="region of interest" description="Disordered" evidence="3">
    <location>
        <begin position="1"/>
        <end position="22"/>
    </location>
</feature>
<sequence length="312" mass="30773">MSDHGTGPAAASGARPARPDASMTLLREVMERPLDPGYAAAAARRGGGGAAPSRRRTRTLTAGLAALAGAATVVGVVQLRAPAAEGTTAALRDQVAQRQEEVGALEQQVERARADVVDAEEAVLGPEPGAGGGSGALALTTGDVAVRGPGVRVVVDDAPSAGADASGSPRTDAEADAGRVRDRDLQVLVDGLWAAGAQAVSVGGQRLTARTAVRGAGEAVLVGYQPLSPPYELLAVGDPGEVSAGFARSAGGRYAAALAEYGITVDVSTEEELHLPAAVGLRPELARPLDGSDDDGAPGGAADGGGASGEGS</sequence>
<evidence type="ECO:0000256" key="2">
    <source>
        <dbReference type="SAM" id="Coils"/>
    </source>
</evidence>
<dbReference type="Proteomes" id="UP001387100">
    <property type="component" value="Unassembled WGS sequence"/>
</dbReference>
<dbReference type="EMBL" id="JBBIAA010000005">
    <property type="protein sequence ID" value="MEJ5945039.1"/>
    <property type="molecule type" value="Genomic_DNA"/>
</dbReference>
<evidence type="ECO:0000256" key="3">
    <source>
        <dbReference type="SAM" id="MobiDB-lite"/>
    </source>
</evidence>
<proteinExistence type="inferred from homology"/>
<feature type="compositionally biased region" description="Gly residues" evidence="3">
    <location>
        <begin position="297"/>
        <end position="312"/>
    </location>
</feature>
<dbReference type="Gene3D" id="3.30.70.1880">
    <property type="entry name" value="Protein of unknown function DUF881"/>
    <property type="match status" value="1"/>
</dbReference>
<feature type="region of interest" description="Disordered" evidence="3">
    <location>
        <begin position="284"/>
        <end position="312"/>
    </location>
</feature>
<dbReference type="PANTHER" id="PTHR37313:SF1">
    <property type="entry name" value="UPF0749 PROTEIN RV1823"/>
    <property type="match status" value="1"/>
</dbReference>
<evidence type="ECO:0000256" key="1">
    <source>
        <dbReference type="ARBA" id="ARBA00009108"/>
    </source>
</evidence>
<organism evidence="4 5">
    <name type="scientific">Pseudokineococcus basanitobsidens</name>
    <dbReference type="NCBI Taxonomy" id="1926649"/>
    <lineage>
        <taxon>Bacteria</taxon>
        <taxon>Bacillati</taxon>
        <taxon>Actinomycetota</taxon>
        <taxon>Actinomycetes</taxon>
        <taxon>Kineosporiales</taxon>
        <taxon>Kineosporiaceae</taxon>
        <taxon>Pseudokineococcus</taxon>
    </lineage>
</organism>
<accession>A0ABU8RIY7</accession>
<feature type="region of interest" description="Disordered" evidence="3">
    <location>
        <begin position="37"/>
        <end position="56"/>
    </location>
</feature>
<evidence type="ECO:0000313" key="4">
    <source>
        <dbReference type="EMBL" id="MEJ5945039.1"/>
    </source>
</evidence>
<feature type="region of interest" description="Disordered" evidence="3">
    <location>
        <begin position="157"/>
        <end position="177"/>
    </location>
</feature>
<feature type="compositionally biased region" description="Low complexity" evidence="3">
    <location>
        <begin position="157"/>
        <end position="169"/>
    </location>
</feature>
<dbReference type="InterPro" id="IPR010273">
    <property type="entry name" value="DUF881"/>
</dbReference>
<gene>
    <name evidence="4" type="ORF">WDZ17_06975</name>
</gene>
<dbReference type="PANTHER" id="PTHR37313">
    <property type="entry name" value="UPF0749 PROTEIN RV1825"/>
    <property type="match status" value="1"/>
</dbReference>